<name>A0A8B6E9V6_MYTGA</name>
<reference evidence="2" key="1">
    <citation type="submission" date="2018-11" db="EMBL/GenBank/DDBJ databases">
        <authorList>
            <person name="Alioto T."/>
            <person name="Alioto T."/>
        </authorList>
    </citation>
    <scope>NUCLEOTIDE SEQUENCE</scope>
</reference>
<dbReference type="InterPro" id="IPR057191">
    <property type="entry name" value="DUF7869"/>
</dbReference>
<dbReference type="AlphaFoldDB" id="A0A8B6E9V6"/>
<gene>
    <name evidence="2" type="ORF">MGAL_10B051879</name>
</gene>
<dbReference type="OrthoDB" id="410478at2759"/>
<protein>
    <recommendedName>
        <fullName evidence="1">DUF7869 domain-containing protein</fullName>
    </recommendedName>
</protein>
<accession>A0A8B6E9V6</accession>
<dbReference type="PANTHER" id="PTHR33153">
    <property type="entry name" value="MYND-TYPE DOMAIN-CONTAINING PROTEIN"/>
    <property type="match status" value="1"/>
</dbReference>
<dbReference type="Proteomes" id="UP000596742">
    <property type="component" value="Unassembled WGS sequence"/>
</dbReference>
<evidence type="ECO:0000313" key="3">
    <source>
        <dbReference type="Proteomes" id="UP000596742"/>
    </source>
</evidence>
<sequence>MLLFFNRFSSWLGRKAILTLPKLMAGFECYTTPSPTSVRTSHVWDVAGWIGKSLNKISNHSYPHVFKVEKRDGQTKLFYKKWSTDKVWLETTEQLLMNIPTDAPQPVVPILTKLDLNKLKNDIRTSFSYFKRGEDKK</sequence>
<comment type="caution">
    <text evidence="2">The sequence shown here is derived from an EMBL/GenBank/DDBJ whole genome shotgun (WGS) entry which is preliminary data.</text>
</comment>
<dbReference type="Pfam" id="PF25273">
    <property type="entry name" value="DUF7869"/>
    <property type="match status" value="1"/>
</dbReference>
<keyword evidence="3" id="KW-1185">Reference proteome</keyword>
<evidence type="ECO:0000259" key="1">
    <source>
        <dbReference type="Pfam" id="PF25273"/>
    </source>
</evidence>
<evidence type="ECO:0000313" key="2">
    <source>
        <dbReference type="EMBL" id="VDI30558.1"/>
    </source>
</evidence>
<organism evidence="2 3">
    <name type="scientific">Mytilus galloprovincialis</name>
    <name type="common">Mediterranean mussel</name>
    <dbReference type="NCBI Taxonomy" id="29158"/>
    <lineage>
        <taxon>Eukaryota</taxon>
        <taxon>Metazoa</taxon>
        <taxon>Spiralia</taxon>
        <taxon>Lophotrochozoa</taxon>
        <taxon>Mollusca</taxon>
        <taxon>Bivalvia</taxon>
        <taxon>Autobranchia</taxon>
        <taxon>Pteriomorphia</taxon>
        <taxon>Mytilida</taxon>
        <taxon>Mytiloidea</taxon>
        <taxon>Mytilidae</taxon>
        <taxon>Mytilinae</taxon>
        <taxon>Mytilus</taxon>
    </lineage>
</organism>
<feature type="domain" description="DUF7869" evidence="1">
    <location>
        <begin position="4"/>
        <end position="85"/>
    </location>
</feature>
<proteinExistence type="predicted"/>
<dbReference type="PANTHER" id="PTHR33153:SF3">
    <property type="entry name" value="TRAFFICKING PROTEIN PARTICLE COMPLEX SUBUNIT 11 DOMAIN-CONTAINING PROTEIN"/>
    <property type="match status" value="1"/>
</dbReference>
<dbReference type="EMBL" id="UYJE01004698">
    <property type="protein sequence ID" value="VDI30558.1"/>
    <property type="molecule type" value="Genomic_DNA"/>
</dbReference>